<dbReference type="GeneID" id="43616818"/>
<feature type="chain" id="PRO_5029630019" description="glucan 1,3-beta-glucosidase" evidence="13">
    <location>
        <begin position="20"/>
        <end position="290"/>
    </location>
</feature>
<reference evidence="14 15" key="2">
    <citation type="submission" date="2020-04" db="EMBL/GenBank/DDBJ databases">
        <title>Genome sequencing and assembly of multiple isolates from the Colletotrichum gloeosporioides species complex.</title>
        <authorList>
            <person name="Gan P."/>
            <person name="Shirasu K."/>
        </authorList>
    </citation>
    <scope>NUCLEOTIDE SEQUENCE [LARGE SCALE GENOMIC DNA]</scope>
    <source>
        <strain evidence="14 15">Nara gc5</strain>
    </source>
</reference>
<dbReference type="GO" id="GO:0009986">
    <property type="term" value="C:cell surface"/>
    <property type="evidence" value="ECO:0007669"/>
    <property type="project" value="TreeGrafter"/>
</dbReference>
<evidence type="ECO:0000256" key="9">
    <source>
        <dbReference type="ARBA" id="ARBA00036824"/>
    </source>
</evidence>
<dbReference type="OrthoDB" id="1293114at2759"/>
<keyword evidence="5 13" id="KW-0732">Signal</keyword>
<organism evidence="14 15">
    <name type="scientific">Colletotrichum fructicola (strain Nara gc5)</name>
    <name type="common">Anthracnose fungus</name>
    <name type="synonym">Colletotrichum gloeosporioides (strain Nara gc5)</name>
    <dbReference type="NCBI Taxonomy" id="1213859"/>
    <lineage>
        <taxon>Eukaryota</taxon>
        <taxon>Fungi</taxon>
        <taxon>Dikarya</taxon>
        <taxon>Ascomycota</taxon>
        <taxon>Pezizomycotina</taxon>
        <taxon>Sordariomycetes</taxon>
        <taxon>Hypocreomycetidae</taxon>
        <taxon>Glomerellales</taxon>
        <taxon>Glomerellaceae</taxon>
        <taxon>Colletotrichum</taxon>
        <taxon>Colletotrichum gloeosporioides species complex</taxon>
    </lineage>
</organism>
<evidence type="ECO:0000256" key="3">
    <source>
        <dbReference type="ARBA" id="ARBA00022512"/>
    </source>
</evidence>
<evidence type="ECO:0000256" key="7">
    <source>
        <dbReference type="ARBA" id="ARBA00023180"/>
    </source>
</evidence>
<evidence type="ECO:0000256" key="13">
    <source>
        <dbReference type="SAM" id="SignalP"/>
    </source>
</evidence>
<feature type="signal peptide" evidence="13">
    <location>
        <begin position="1"/>
        <end position="19"/>
    </location>
</feature>
<dbReference type="GO" id="GO:0009277">
    <property type="term" value="C:fungal-type cell wall"/>
    <property type="evidence" value="ECO:0007669"/>
    <property type="project" value="TreeGrafter"/>
</dbReference>
<keyword evidence="8" id="KW-0326">Glycosidase</keyword>
<reference evidence="14 15" key="1">
    <citation type="submission" date="2012-08" db="EMBL/GenBank/DDBJ databases">
        <authorList>
            <person name="Gan P.H.P."/>
            <person name="Ikeda K."/>
            <person name="Irieda H."/>
            <person name="Narusaka M."/>
            <person name="O'Connell R.J."/>
            <person name="Narusaka Y."/>
            <person name="Takano Y."/>
            <person name="Kubo Y."/>
            <person name="Shirasu K."/>
        </authorList>
    </citation>
    <scope>NUCLEOTIDE SEQUENCE [LARGE SCALE GENOMIC DNA]</scope>
    <source>
        <strain evidence="14 15">Nara gc5</strain>
    </source>
</reference>
<evidence type="ECO:0000256" key="4">
    <source>
        <dbReference type="ARBA" id="ARBA00022525"/>
    </source>
</evidence>
<dbReference type="FunCoup" id="A0A7J6IUK1">
    <property type="interactions" value="434"/>
</dbReference>
<evidence type="ECO:0000256" key="11">
    <source>
        <dbReference type="ARBA" id="ARBA00041761"/>
    </source>
</evidence>
<proteinExistence type="inferred from homology"/>
<keyword evidence="15" id="KW-1185">Reference proteome</keyword>
<dbReference type="GO" id="GO:0005975">
    <property type="term" value="P:carbohydrate metabolic process"/>
    <property type="evidence" value="ECO:0007669"/>
    <property type="project" value="InterPro"/>
</dbReference>
<evidence type="ECO:0000256" key="1">
    <source>
        <dbReference type="ARBA" id="ARBA00004191"/>
    </source>
</evidence>
<keyword evidence="6" id="KW-0378">Hydrolase</keyword>
<evidence type="ECO:0000256" key="5">
    <source>
        <dbReference type="ARBA" id="ARBA00022729"/>
    </source>
</evidence>
<sequence>MRLAAAFPAVLVMAPGLAAATGALGFALGAKQPNGQCKYQADYEADFRAIRDASGSTIVRIYAADQCNTAKEILPAAKKEDFQVILGVWPDTEESYAADKAAILEHISGFEDQVYAVTVGSESLYRGNFTGPELADKIKDMQKSLPTIRIGTADSWNKFQDGTADAVIKTADILLTNAFSYWQGQTRDNATASFFDSIMQAFGHIQHVGETGWPSEGAKYQKAEPGNDNAAAFYREGVCGMVYWGFNVFFFEAFDEPWKPHAIGEDGNAAPEVHWGGMKADRTPKYSLRC</sequence>
<dbReference type="InterPro" id="IPR000490">
    <property type="entry name" value="Glyco_hydro_17"/>
</dbReference>
<comment type="caution">
    <text evidence="14">The sequence shown here is derived from an EMBL/GenBank/DDBJ whole genome shotgun (WGS) entry which is preliminary data.</text>
</comment>
<dbReference type="PANTHER" id="PTHR16631">
    <property type="entry name" value="GLUCAN 1,3-BETA-GLUCOSIDASE"/>
    <property type="match status" value="1"/>
</dbReference>
<evidence type="ECO:0000256" key="6">
    <source>
        <dbReference type="ARBA" id="ARBA00022801"/>
    </source>
</evidence>
<name>A0A7J6IUK1_COLFN</name>
<evidence type="ECO:0000256" key="10">
    <source>
        <dbReference type="ARBA" id="ARBA00038929"/>
    </source>
</evidence>
<evidence type="ECO:0000256" key="8">
    <source>
        <dbReference type="ARBA" id="ARBA00023295"/>
    </source>
</evidence>
<dbReference type="AlphaFoldDB" id="A0A7J6IUK1"/>
<evidence type="ECO:0000313" key="15">
    <source>
        <dbReference type="Proteomes" id="UP000011096"/>
    </source>
</evidence>
<dbReference type="Gene3D" id="3.20.20.80">
    <property type="entry name" value="Glycosidases"/>
    <property type="match status" value="1"/>
</dbReference>
<evidence type="ECO:0000313" key="14">
    <source>
        <dbReference type="EMBL" id="KAF4480795.1"/>
    </source>
</evidence>
<gene>
    <name evidence="14" type="ORF">CGGC5_v011377</name>
</gene>
<dbReference type="GO" id="GO:0004338">
    <property type="term" value="F:glucan exo-1,3-beta-glucosidase activity"/>
    <property type="evidence" value="ECO:0007669"/>
    <property type="project" value="UniProtKB-EC"/>
</dbReference>
<dbReference type="SUPFAM" id="SSF51445">
    <property type="entry name" value="(Trans)glycosidases"/>
    <property type="match status" value="1"/>
</dbReference>
<dbReference type="Pfam" id="PF00332">
    <property type="entry name" value="Glyco_hydro_17"/>
    <property type="match status" value="1"/>
</dbReference>
<keyword evidence="4" id="KW-0964">Secreted</keyword>
<dbReference type="EC" id="3.2.1.58" evidence="10"/>
<evidence type="ECO:0000256" key="12">
    <source>
        <dbReference type="RuleBase" id="RU004335"/>
    </source>
</evidence>
<evidence type="ECO:0000256" key="2">
    <source>
        <dbReference type="ARBA" id="ARBA00008773"/>
    </source>
</evidence>
<dbReference type="RefSeq" id="XP_066008184.1">
    <property type="nucleotide sequence ID" value="XM_066152524.1"/>
</dbReference>
<comment type="catalytic activity">
    <reaction evidence="9">
        <text>Successive hydrolysis of beta-D-glucose units from the non-reducing ends of (1-&gt;3)-beta-D-glucans, releasing alpha-glucose.</text>
        <dbReference type="EC" id="3.2.1.58"/>
    </reaction>
</comment>
<keyword evidence="3" id="KW-0134">Cell wall</keyword>
<dbReference type="GO" id="GO:0005576">
    <property type="term" value="C:extracellular region"/>
    <property type="evidence" value="ECO:0007669"/>
    <property type="project" value="TreeGrafter"/>
</dbReference>
<dbReference type="PANTHER" id="PTHR16631:SF26">
    <property type="entry name" value="GLUCAN 1,3-BETA-GLUCOSIDASE"/>
    <property type="match status" value="1"/>
</dbReference>
<comment type="subcellular location">
    <subcellularLocation>
        <location evidence="1">Secreted</location>
        <location evidence="1">Cell wall</location>
    </subcellularLocation>
</comment>
<protein>
    <recommendedName>
        <fullName evidence="10">glucan 1,3-beta-glucosidase</fullName>
        <ecNumber evidence="10">3.2.1.58</ecNumber>
    </recommendedName>
    <alternativeName>
        <fullName evidence="11">Exo-1,3-beta-glucanase</fullName>
    </alternativeName>
</protein>
<dbReference type="GO" id="GO:0042973">
    <property type="term" value="F:glucan endo-1,3-beta-D-glucosidase activity"/>
    <property type="evidence" value="ECO:0007669"/>
    <property type="project" value="TreeGrafter"/>
</dbReference>
<keyword evidence="7" id="KW-0325">Glycoprotein</keyword>
<dbReference type="InterPro" id="IPR050732">
    <property type="entry name" value="Beta-glucan_modifiers"/>
</dbReference>
<dbReference type="InterPro" id="IPR017853">
    <property type="entry name" value="GH"/>
</dbReference>
<comment type="similarity">
    <text evidence="2 12">Belongs to the glycosyl hydrolase 17 family.</text>
</comment>
<dbReference type="GO" id="GO:0071555">
    <property type="term" value="P:cell wall organization"/>
    <property type="evidence" value="ECO:0007669"/>
    <property type="project" value="TreeGrafter"/>
</dbReference>
<dbReference type="EMBL" id="ANPB02000006">
    <property type="protein sequence ID" value="KAF4480795.1"/>
    <property type="molecule type" value="Genomic_DNA"/>
</dbReference>
<accession>A0A7J6IUK1</accession>
<dbReference type="Proteomes" id="UP000011096">
    <property type="component" value="Unassembled WGS sequence"/>
</dbReference>
<dbReference type="InParanoid" id="A0A7J6IUK1"/>